<dbReference type="SUPFAM" id="SSF48452">
    <property type="entry name" value="TPR-like"/>
    <property type="match status" value="7"/>
</dbReference>
<dbReference type="EMBL" id="BQKE01000001">
    <property type="protein sequence ID" value="GJM59805.1"/>
    <property type="molecule type" value="Genomic_DNA"/>
</dbReference>
<dbReference type="Pfam" id="PF13181">
    <property type="entry name" value="TPR_8"/>
    <property type="match status" value="3"/>
</dbReference>
<keyword evidence="6" id="KW-1185">Reference proteome</keyword>
<feature type="repeat" description="TPR" evidence="3">
    <location>
        <begin position="1252"/>
        <end position="1285"/>
    </location>
</feature>
<keyword evidence="1" id="KW-0677">Repeat</keyword>
<evidence type="ECO:0000313" key="5">
    <source>
        <dbReference type="EMBL" id="GJM59805.1"/>
    </source>
</evidence>
<accession>A0AAN4VVY2</accession>
<dbReference type="Proteomes" id="UP001310022">
    <property type="component" value="Unassembled WGS sequence"/>
</dbReference>
<sequence>MKRKLLFLLLLLWGVGYSSHAQSAQNPSTFLIKTIGANGKQANAFTGFFIDENGTAISRGTGFHKAVKVEVIMADGQSYSIGKVLAFDPATSLVKFSVNKAKGTIAYAVGMPSKGQQAKVEKHNAEGAETIALSLDKAVKFENYGHWALSNKSIEADGAPVIADGKVIGIVADQVIDGKTAIIDAQRIYQLQKVNQKLEDWLPSFRANRNLLIAMEAFDQKDYEKAAATFAKCVRLVGSEFTAYYYGAKAREAKGDLAGARTAYGKALDYKEGELEILQSRGLLSFKIQNFKATIDDLTIVEAAGKASPEALTALGTALYEENQFEQAIIILEKAPKTAESQFQLGNAYFRQKDFDKAIGNYKGAENSGNKEMTLFNNRGKAHLLNGNAAQAKIDLTKALSIDPTYVKAVENRAAAHYALKQWEPTLEDAQNAERMGGEDKKLTLYKGVAAYQLKQYELAAASLKDAVTRGFDEVEILIMKAASEVELKQYNPAIQTYIMAQTAGADDVDFHFKLATVYWKTEQLKPAVAHFKKALVKGKADLELYESLGLSQYEANEVAACIPHLQKAVEMSSQKAEVYTTLGAAMLKEQPDHADLLSILLKAEEMGSTDAQMYQAIGFAYLQKSQAQQAIPYFQKAKAGGASGSALEKSWGLASFQLEQYAEAIQHLEKAIDGGAREPECYQFLGLSLYATEQYKEASAALKMAVKGGVNDPDVLKKLGASAYESGDMKTAVEAFPNSGALKTPTVAGQYGLALYAIRDYDNALIQLNKAEALGYQQADLYETRASLNLKQKEEAAALADYDKAVAAGSNGEEIQMKRAKLAMKLKDYPKATSALDAVIGQNSENSVAYLLRGTAKYRQDQYASAKSDLEKAKSLSEGATPLYEMLGISLYEMGDKTNAKTNMDQAISQGSKNKKVYGLAAEMELKAKNYEKALSLFEEAGRLGYDAPTYYGDRGMCYYQLGKNAPAIDDLNRAINAQPDNPAYLKARGNALFLTNQFEKAATDLAKVGGLTAEEKFRLGRSQYKTKDYVNAEKSLEAATTAGEKTIAAYSDLGAVKVALKKKEEAIAAYSQALAIDANSIEALQGRGLAYYKMSDYEKALTDFLALEQNANAGKEVGAMIGTAYFRLRKYEQAYDRLDMAITQGVKDQEVYLGRGVCLYIQKKYEEAIPDLQRGLKGREDLTGFNALGNAEMFRENEKGAKPALEKAIQLGTQDPLTFYHMGMVQYGARDFRTSLQSLNKAIALQSSYPEAYQQRGDTKFRLKDYEGALTDYNQAVSQGGNNAKLLNNRGKALFMTGDKEKAIAAYTAALDQMPEYPKALENRGVAYYLINDYEKAVVDLRQFEKLTEKQEEEILYYIGECYYHQGDFNIAISYYERTNNKINEPTLYAHLGEARLENEEFEQAIKSLSDAVNKGIKTGDIYRFRSTAYVYLEKYEEALADLTNAIELDPKNPDVYYNRALILEQKGNFRAAIKDYNVAIELNPKDPEMFYNRASLLVEENDLMGAIKDMDLAIGLDDSKANYFLVRGNIKRRLENNQGACEDWQKAASMGDRKAGFMIKQYCK</sequence>
<evidence type="ECO:0000256" key="1">
    <source>
        <dbReference type="ARBA" id="ARBA00022737"/>
    </source>
</evidence>
<feature type="repeat" description="TPR" evidence="3">
    <location>
        <begin position="950"/>
        <end position="983"/>
    </location>
</feature>
<feature type="chain" id="PRO_5043053233" description="UDP-N-acetylglucosamine--peptide N-acetylglucosaminyltransferase SPINDLY" evidence="4">
    <location>
        <begin position="24"/>
        <end position="1567"/>
    </location>
</feature>
<feature type="signal peptide" evidence="4">
    <location>
        <begin position="1"/>
        <end position="23"/>
    </location>
</feature>
<protein>
    <recommendedName>
        <fullName evidence="7">UDP-N-acetylglucosamine--peptide N-acetylglucosaminyltransferase SPINDLY</fullName>
    </recommendedName>
</protein>
<organism evidence="5 6">
    <name type="scientific">Persicobacter diffluens</name>
    <dbReference type="NCBI Taxonomy" id="981"/>
    <lineage>
        <taxon>Bacteria</taxon>
        <taxon>Pseudomonadati</taxon>
        <taxon>Bacteroidota</taxon>
        <taxon>Cytophagia</taxon>
        <taxon>Cytophagales</taxon>
        <taxon>Persicobacteraceae</taxon>
        <taxon>Persicobacter</taxon>
    </lineage>
</organism>
<comment type="caution">
    <text evidence="5">The sequence shown here is derived from an EMBL/GenBank/DDBJ whole genome shotgun (WGS) entry which is preliminary data.</text>
</comment>
<dbReference type="PROSITE" id="PS50005">
    <property type="entry name" value="TPR"/>
    <property type="match status" value="7"/>
</dbReference>
<dbReference type="Pfam" id="PF13432">
    <property type="entry name" value="TPR_16"/>
    <property type="match status" value="6"/>
</dbReference>
<dbReference type="InterPro" id="IPR019734">
    <property type="entry name" value="TPR_rpt"/>
</dbReference>
<dbReference type="PROSITE" id="PS50293">
    <property type="entry name" value="TPR_REGION"/>
    <property type="match status" value="1"/>
</dbReference>
<dbReference type="SUPFAM" id="SSF50494">
    <property type="entry name" value="Trypsin-like serine proteases"/>
    <property type="match status" value="1"/>
</dbReference>
<dbReference type="InterPro" id="IPR050498">
    <property type="entry name" value="Ycf3"/>
</dbReference>
<evidence type="ECO:0000313" key="6">
    <source>
        <dbReference type="Proteomes" id="UP001310022"/>
    </source>
</evidence>
<feature type="repeat" description="TPR" evidence="3">
    <location>
        <begin position="339"/>
        <end position="372"/>
    </location>
</feature>
<dbReference type="Gene3D" id="1.25.40.10">
    <property type="entry name" value="Tetratricopeptide repeat domain"/>
    <property type="match status" value="12"/>
</dbReference>
<reference evidence="5 6" key="1">
    <citation type="submission" date="2021-12" db="EMBL/GenBank/DDBJ databases">
        <title>Genome sequencing of bacteria with rrn-lacking chromosome and rrn-plasmid.</title>
        <authorList>
            <person name="Anda M."/>
            <person name="Iwasaki W."/>
        </authorList>
    </citation>
    <scope>NUCLEOTIDE SEQUENCE [LARGE SCALE GENOMIC DNA]</scope>
    <source>
        <strain evidence="5 6">NBRC 15940</strain>
    </source>
</reference>
<dbReference type="SUPFAM" id="SSF81901">
    <property type="entry name" value="HCP-like"/>
    <property type="match status" value="1"/>
</dbReference>
<dbReference type="PANTHER" id="PTHR44858:SF1">
    <property type="entry name" value="UDP-N-ACETYLGLUCOSAMINE--PEPTIDE N-ACETYLGLUCOSAMINYLTRANSFERASE SPINDLY-RELATED"/>
    <property type="match status" value="1"/>
</dbReference>
<evidence type="ECO:0000256" key="2">
    <source>
        <dbReference type="ARBA" id="ARBA00022803"/>
    </source>
</evidence>
<dbReference type="InterPro" id="IPR009003">
    <property type="entry name" value="Peptidase_S1_PA"/>
</dbReference>
<feature type="repeat" description="TPR" evidence="3">
    <location>
        <begin position="1049"/>
        <end position="1082"/>
    </location>
</feature>
<keyword evidence="2 3" id="KW-0802">TPR repeat</keyword>
<evidence type="ECO:0008006" key="7">
    <source>
        <dbReference type="Google" id="ProtNLM"/>
    </source>
</evidence>
<feature type="repeat" description="TPR" evidence="3">
    <location>
        <begin position="1422"/>
        <end position="1455"/>
    </location>
</feature>
<dbReference type="RefSeq" id="WP_338235754.1">
    <property type="nucleotide sequence ID" value="NZ_BQKE01000001.1"/>
</dbReference>
<dbReference type="SMART" id="SM00028">
    <property type="entry name" value="TPR"/>
    <property type="match status" value="31"/>
</dbReference>
<feature type="repeat" description="TPR" evidence="3">
    <location>
        <begin position="1286"/>
        <end position="1319"/>
    </location>
</feature>
<dbReference type="InterPro" id="IPR011990">
    <property type="entry name" value="TPR-like_helical_dom_sf"/>
</dbReference>
<evidence type="ECO:0000256" key="3">
    <source>
        <dbReference type="PROSITE-ProRule" id="PRU00339"/>
    </source>
</evidence>
<feature type="repeat" description="TPR" evidence="3">
    <location>
        <begin position="1456"/>
        <end position="1489"/>
    </location>
</feature>
<gene>
    <name evidence="5" type="ORF">PEDI_03570</name>
</gene>
<evidence type="ECO:0000256" key="4">
    <source>
        <dbReference type="SAM" id="SignalP"/>
    </source>
</evidence>
<dbReference type="Pfam" id="PF13414">
    <property type="entry name" value="TPR_11"/>
    <property type="match status" value="2"/>
</dbReference>
<name>A0AAN4VVY2_9BACT</name>
<dbReference type="PANTHER" id="PTHR44858">
    <property type="entry name" value="TETRATRICOPEPTIDE REPEAT PROTEIN 6"/>
    <property type="match status" value="1"/>
</dbReference>
<keyword evidence="4" id="KW-0732">Signal</keyword>
<proteinExistence type="predicted"/>
<dbReference type="Pfam" id="PF13174">
    <property type="entry name" value="TPR_6"/>
    <property type="match status" value="1"/>
</dbReference>